<evidence type="ECO:0000256" key="1">
    <source>
        <dbReference type="ARBA" id="ARBA00023125"/>
    </source>
</evidence>
<evidence type="ECO:0000313" key="4">
    <source>
        <dbReference type="Proteomes" id="UP000540656"/>
    </source>
</evidence>
<dbReference type="SMART" id="SM00422">
    <property type="entry name" value="HTH_MERR"/>
    <property type="match status" value="1"/>
</dbReference>
<dbReference type="AlphaFoldDB" id="A0A7Y9S5U0"/>
<evidence type="ECO:0000259" key="2">
    <source>
        <dbReference type="PROSITE" id="PS50937"/>
    </source>
</evidence>
<dbReference type="Pfam" id="PF13411">
    <property type="entry name" value="MerR_1"/>
    <property type="match status" value="1"/>
</dbReference>
<comment type="caution">
    <text evidence="3">The sequence shown here is derived from an EMBL/GenBank/DDBJ whole genome shotgun (WGS) entry which is preliminary data.</text>
</comment>
<dbReference type="CDD" id="cd04776">
    <property type="entry name" value="HTH_GnyR"/>
    <property type="match status" value="1"/>
</dbReference>
<keyword evidence="1 3" id="KW-0238">DNA-binding</keyword>
<dbReference type="GO" id="GO:0003677">
    <property type="term" value="F:DNA binding"/>
    <property type="evidence" value="ECO:0007669"/>
    <property type="project" value="UniProtKB-KW"/>
</dbReference>
<dbReference type="InterPro" id="IPR000551">
    <property type="entry name" value="MerR-type_HTH_dom"/>
</dbReference>
<reference evidence="3 4" key="1">
    <citation type="submission" date="2020-07" db="EMBL/GenBank/DDBJ databases">
        <title>Sequencing the genomes of 1000 actinobacteria strains.</title>
        <authorList>
            <person name="Klenk H.-P."/>
        </authorList>
    </citation>
    <scope>NUCLEOTIDE SEQUENCE [LARGE SCALE GENOMIC DNA]</scope>
    <source>
        <strain evidence="3 4">DSM 23819</strain>
    </source>
</reference>
<dbReference type="InterPro" id="IPR047057">
    <property type="entry name" value="MerR_fam"/>
</dbReference>
<dbReference type="PROSITE" id="PS50937">
    <property type="entry name" value="HTH_MERR_2"/>
    <property type="match status" value="1"/>
</dbReference>
<accession>A0A7Y9S5U0</accession>
<dbReference type="RefSeq" id="WP_179503236.1">
    <property type="nucleotide sequence ID" value="NZ_JACCAA010000001.1"/>
</dbReference>
<name>A0A7Y9S5U0_9ACTN</name>
<dbReference type="Proteomes" id="UP000540656">
    <property type="component" value="Unassembled WGS sequence"/>
</dbReference>
<dbReference type="SUPFAM" id="SSF46955">
    <property type="entry name" value="Putative DNA-binding domain"/>
    <property type="match status" value="1"/>
</dbReference>
<dbReference type="InterPro" id="IPR009061">
    <property type="entry name" value="DNA-bd_dom_put_sf"/>
</dbReference>
<organism evidence="3 4">
    <name type="scientific">Nocardioides daedukensis</name>
    <dbReference type="NCBI Taxonomy" id="634462"/>
    <lineage>
        <taxon>Bacteria</taxon>
        <taxon>Bacillati</taxon>
        <taxon>Actinomycetota</taxon>
        <taxon>Actinomycetes</taxon>
        <taxon>Propionibacteriales</taxon>
        <taxon>Nocardioidaceae</taxon>
        <taxon>Nocardioides</taxon>
    </lineage>
</organism>
<gene>
    <name evidence="3" type="ORF">BJ980_003217</name>
</gene>
<proteinExistence type="predicted"/>
<dbReference type="PANTHER" id="PTHR30204:SF58">
    <property type="entry name" value="HTH-TYPE TRANSCRIPTIONAL REGULATOR YFMP"/>
    <property type="match status" value="1"/>
</dbReference>
<sequence>MTWTIRQLADDYDLTLRTLRHYEDLGLLHPVRVGTERQYHQRDRIRLELILRGRRVGFSLDEIATIVNMYDEPPGEAGQLEFLIEQCEIRRRALEQQRLDIDATLADLAGIAERCRTDLRSLAE</sequence>
<dbReference type="GO" id="GO:0003700">
    <property type="term" value="F:DNA-binding transcription factor activity"/>
    <property type="evidence" value="ECO:0007669"/>
    <property type="project" value="InterPro"/>
</dbReference>
<keyword evidence="4" id="KW-1185">Reference proteome</keyword>
<evidence type="ECO:0000313" key="3">
    <source>
        <dbReference type="EMBL" id="NYG60294.1"/>
    </source>
</evidence>
<feature type="domain" description="HTH merR-type" evidence="2">
    <location>
        <begin position="2"/>
        <end position="69"/>
    </location>
</feature>
<dbReference type="EMBL" id="JACCAA010000001">
    <property type="protein sequence ID" value="NYG60294.1"/>
    <property type="molecule type" value="Genomic_DNA"/>
</dbReference>
<dbReference type="Gene3D" id="1.10.1660.10">
    <property type="match status" value="1"/>
</dbReference>
<protein>
    <submittedName>
        <fullName evidence="3">DNA-binding transcriptional MerR regulator</fullName>
    </submittedName>
</protein>
<dbReference type="PANTHER" id="PTHR30204">
    <property type="entry name" value="REDOX-CYCLING DRUG-SENSING TRANSCRIPTIONAL ACTIVATOR SOXR"/>
    <property type="match status" value="1"/>
</dbReference>